<protein>
    <submittedName>
        <fullName evidence="1">Uncharacterized protein</fullName>
    </submittedName>
</protein>
<accession>X1EGL8</accession>
<comment type="caution">
    <text evidence="1">The sequence shown here is derived from an EMBL/GenBank/DDBJ whole genome shotgun (WGS) entry which is preliminary data.</text>
</comment>
<reference evidence="1" key="1">
    <citation type="journal article" date="2014" name="Front. Microbiol.">
        <title>High frequency of phylogenetically diverse reductive dehalogenase-homologous genes in deep subseafloor sedimentary metagenomes.</title>
        <authorList>
            <person name="Kawai M."/>
            <person name="Futagami T."/>
            <person name="Toyoda A."/>
            <person name="Takaki Y."/>
            <person name="Nishi S."/>
            <person name="Hori S."/>
            <person name="Arai W."/>
            <person name="Tsubouchi T."/>
            <person name="Morono Y."/>
            <person name="Uchiyama I."/>
            <person name="Ito T."/>
            <person name="Fujiyama A."/>
            <person name="Inagaki F."/>
            <person name="Takami H."/>
        </authorList>
    </citation>
    <scope>NUCLEOTIDE SEQUENCE</scope>
    <source>
        <strain evidence="1">Expedition CK06-06</strain>
    </source>
</reference>
<gene>
    <name evidence="1" type="ORF">S03H2_04187</name>
</gene>
<evidence type="ECO:0000313" key="1">
    <source>
        <dbReference type="EMBL" id="GAH19470.1"/>
    </source>
</evidence>
<proteinExistence type="predicted"/>
<dbReference type="EMBL" id="BARU01001635">
    <property type="protein sequence ID" value="GAH19470.1"/>
    <property type="molecule type" value="Genomic_DNA"/>
</dbReference>
<name>X1EGL8_9ZZZZ</name>
<organism evidence="1">
    <name type="scientific">marine sediment metagenome</name>
    <dbReference type="NCBI Taxonomy" id="412755"/>
    <lineage>
        <taxon>unclassified sequences</taxon>
        <taxon>metagenomes</taxon>
        <taxon>ecological metagenomes</taxon>
    </lineage>
</organism>
<sequence length="79" mass="8851">DYLTHPARLPKRFVLATKYHSGQNNGGVDDDLTMMDPLTGGFTSVLTYFNPRWLSDGSMPPGVTKVQRTLTRALVWKVL</sequence>
<dbReference type="AlphaFoldDB" id="X1EGL8"/>
<feature type="non-terminal residue" evidence="1">
    <location>
        <position position="1"/>
    </location>
</feature>